<dbReference type="EMBL" id="CAJPDR010000451">
    <property type="protein sequence ID" value="CAF9936722.1"/>
    <property type="molecule type" value="Genomic_DNA"/>
</dbReference>
<dbReference type="AlphaFoldDB" id="A0A8H3G8V5"/>
<dbReference type="PANTHER" id="PTHR35205:SF1">
    <property type="entry name" value="ZU5 DOMAIN-CONTAINING PROTEIN"/>
    <property type="match status" value="1"/>
</dbReference>
<gene>
    <name evidence="1" type="ORF">ALECFALPRED_006960</name>
</gene>
<keyword evidence="2" id="KW-1185">Reference proteome</keyword>
<protein>
    <recommendedName>
        <fullName evidence="3">NB-ARC domain-containing protein</fullName>
    </recommendedName>
</protein>
<accession>A0A8H3G8V5</accession>
<dbReference type="Gene3D" id="3.40.50.300">
    <property type="entry name" value="P-loop containing nucleotide triphosphate hydrolases"/>
    <property type="match status" value="1"/>
</dbReference>
<dbReference type="OrthoDB" id="5346457at2759"/>
<evidence type="ECO:0000313" key="1">
    <source>
        <dbReference type="EMBL" id="CAF9936722.1"/>
    </source>
</evidence>
<comment type="caution">
    <text evidence="1">The sequence shown here is derived from an EMBL/GenBank/DDBJ whole genome shotgun (WGS) entry which is preliminary data.</text>
</comment>
<evidence type="ECO:0008006" key="3">
    <source>
        <dbReference type="Google" id="ProtNLM"/>
    </source>
</evidence>
<dbReference type="PANTHER" id="PTHR35205">
    <property type="entry name" value="NB-ARC AND TPR DOMAIN PROTEIN"/>
    <property type="match status" value="1"/>
</dbReference>
<evidence type="ECO:0000313" key="2">
    <source>
        <dbReference type="Proteomes" id="UP000664203"/>
    </source>
</evidence>
<reference evidence="1" key="1">
    <citation type="submission" date="2021-03" db="EMBL/GenBank/DDBJ databases">
        <authorList>
            <person name="Tagirdzhanova G."/>
        </authorList>
    </citation>
    <scope>NUCLEOTIDE SEQUENCE</scope>
</reference>
<name>A0A8H3G8V5_9LECA</name>
<dbReference type="InterPro" id="IPR027417">
    <property type="entry name" value="P-loop_NTPase"/>
</dbReference>
<proteinExistence type="predicted"/>
<sequence>MGGGLSLFKLTDAHLLIQLAPAHALFFHDSTLSADVYTMSFGFSFGNFVAGISLIKSLINALDATYRAKAEYRGLIAELYCLKRALIAIKEIEVQEDSREYDATQQAIRGCRECIDRFIVKITYYQSLTAGTSSIEDQVRKIAWTQCKKEDLHKFKEDLGFYVSAINVLLITLQLSYSKQASLTTIASVDAQTDLLREIENSIKHSDSTHNESLQRIERLLQDRHAKDSEPPLPRFLVRPLRLIDAPIAPNFVPCTQIMLHMKECLLPLSPDTQKILVLCGPGGIGKSQMARDYASRHREDYDSLFWTNDRSEQNLRTSLTRIAELIPLPRVLDSNQKVTKNEGDIDKTMHAVDSWLTSAGNNRWLVIIDNVNTQFAGDDEEEISQTGGAYDVTRYIPSVAQGTIIITNRLSFLARDLGAQNLSIEEMKLEEALQVLHKASGRPYNETGADQLVQKLRSYPLALMQAAKYIYEYHTTTQTYLESYDRDRRLLMEQNLGKREYKGGSIDVTFRLSLETLKSRKPEAEAFLLLCGYLDKKDIFWKFLNVTYDYADSDAREEKAMLSFDDSLSVPFQDLKPSWLDDIARDEATFDVLAKFLYEFSFVRRNEELDGFSIHSVIHEWIVSQGDFQTRFDLLALAAIVVTTNYDAQSEIPAQRIQPHADRCVILGAPKQGYRT</sequence>
<organism evidence="1 2">
    <name type="scientific">Alectoria fallacina</name>
    <dbReference type="NCBI Taxonomy" id="1903189"/>
    <lineage>
        <taxon>Eukaryota</taxon>
        <taxon>Fungi</taxon>
        <taxon>Dikarya</taxon>
        <taxon>Ascomycota</taxon>
        <taxon>Pezizomycotina</taxon>
        <taxon>Lecanoromycetes</taxon>
        <taxon>OSLEUM clade</taxon>
        <taxon>Lecanoromycetidae</taxon>
        <taxon>Lecanorales</taxon>
        <taxon>Lecanorineae</taxon>
        <taxon>Parmeliaceae</taxon>
        <taxon>Alectoria</taxon>
    </lineage>
</organism>
<dbReference type="Proteomes" id="UP000664203">
    <property type="component" value="Unassembled WGS sequence"/>
</dbReference>
<dbReference type="SUPFAM" id="SSF52540">
    <property type="entry name" value="P-loop containing nucleoside triphosphate hydrolases"/>
    <property type="match status" value="1"/>
</dbReference>